<dbReference type="GO" id="GO:0006950">
    <property type="term" value="P:response to stress"/>
    <property type="evidence" value="ECO:0007669"/>
    <property type="project" value="TreeGrafter"/>
</dbReference>
<organism evidence="2 3">
    <name type="scientific">Acuticoccus sediminis</name>
    <dbReference type="NCBI Taxonomy" id="2184697"/>
    <lineage>
        <taxon>Bacteria</taxon>
        <taxon>Pseudomonadati</taxon>
        <taxon>Pseudomonadota</taxon>
        <taxon>Alphaproteobacteria</taxon>
        <taxon>Hyphomicrobiales</taxon>
        <taxon>Amorphaceae</taxon>
        <taxon>Acuticoccus</taxon>
    </lineage>
</organism>
<dbReference type="EMBL" id="QHHQ01000001">
    <property type="protein sequence ID" value="RAI03222.1"/>
    <property type="molecule type" value="Genomic_DNA"/>
</dbReference>
<dbReference type="PROSITE" id="PS50995">
    <property type="entry name" value="HTH_MARR_2"/>
    <property type="match status" value="1"/>
</dbReference>
<proteinExistence type="predicted"/>
<feature type="domain" description="HTH marR-type" evidence="1">
    <location>
        <begin position="17"/>
        <end position="154"/>
    </location>
</feature>
<accession>A0A8B2P272</accession>
<dbReference type="InterPro" id="IPR039422">
    <property type="entry name" value="MarR/SlyA-like"/>
</dbReference>
<comment type="caution">
    <text evidence="2">The sequence shown here is derived from an EMBL/GenBank/DDBJ whole genome shotgun (WGS) entry which is preliminary data.</text>
</comment>
<sequence>MVFERFQQNWPEMRTPAMALAIMIQRLARLIRESARASLEPFDISLTEFEAMAALRSHPAPHRVMPSALYDTLLITSGGLTKVLKGLETRGLIHRPLAEGDGRLRPVELTAKGIVTVEAAMRAVQAADARLLRDGLGGDGEFDRFVGSLTNLLACAEDRRPRHE</sequence>
<protein>
    <submittedName>
        <fullName evidence="2">MarR family transcriptional regulator</fullName>
    </submittedName>
</protein>
<dbReference type="SMART" id="SM00347">
    <property type="entry name" value="HTH_MARR"/>
    <property type="match status" value="1"/>
</dbReference>
<evidence type="ECO:0000313" key="2">
    <source>
        <dbReference type="EMBL" id="RAI03222.1"/>
    </source>
</evidence>
<dbReference type="GO" id="GO:0003700">
    <property type="term" value="F:DNA-binding transcription factor activity"/>
    <property type="evidence" value="ECO:0007669"/>
    <property type="project" value="InterPro"/>
</dbReference>
<dbReference type="InterPro" id="IPR000835">
    <property type="entry name" value="HTH_MarR-typ"/>
</dbReference>
<gene>
    <name evidence="2" type="ORF">DLJ53_01490</name>
</gene>
<reference evidence="2 3" key="1">
    <citation type="submission" date="2018-05" db="EMBL/GenBank/DDBJ databases">
        <title>Acuticoccus sediminis sp. nov., isolated from deep-sea sediment of Indian Ocean.</title>
        <authorList>
            <person name="Liu X."/>
            <person name="Lai Q."/>
            <person name="Du Y."/>
            <person name="Sun F."/>
            <person name="Zhang X."/>
            <person name="Wang S."/>
            <person name="Shao Z."/>
        </authorList>
    </citation>
    <scope>NUCLEOTIDE SEQUENCE [LARGE SCALE GENOMIC DNA]</scope>
    <source>
        <strain evidence="2 3">PTG4-2</strain>
    </source>
</reference>
<dbReference type="Pfam" id="PF12802">
    <property type="entry name" value="MarR_2"/>
    <property type="match status" value="1"/>
</dbReference>
<dbReference type="SUPFAM" id="SSF46785">
    <property type="entry name" value="Winged helix' DNA-binding domain"/>
    <property type="match status" value="1"/>
</dbReference>
<evidence type="ECO:0000313" key="3">
    <source>
        <dbReference type="Proteomes" id="UP000249590"/>
    </source>
</evidence>
<dbReference type="PANTHER" id="PTHR33164">
    <property type="entry name" value="TRANSCRIPTIONAL REGULATOR, MARR FAMILY"/>
    <property type="match status" value="1"/>
</dbReference>
<dbReference type="AlphaFoldDB" id="A0A8B2P272"/>
<dbReference type="Proteomes" id="UP000249590">
    <property type="component" value="Unassembled WGS sequence"/>
</dbReference>
<name>A0A8B2P272_9HYPH</name>
<evidence type="ECO:0000259" key="1">
    <source>
        <dbReference type="PROSITE" id="PS50995"/>
    </source>
</evidence>
<dbReference type="InterPro" id="IPR036390">
    <property type="entry name" value="WH_DNA-bd_sf"/>
</dbReference>
<dbReference type="PANTHER" id="PTHR33164:SF43">
    <property type="entry name" value="HTH-TYPE TRANSCRIPTIONAL REPRESSOR YETL"/>
    <property type="match status" value="1"/>
</dbReference>
<keyword evidence="3" id="KW-1185">Reference proteome</keyword>
<dbReference type="Gene3D" id="1.10.10.10">
    <property type="entry name" value="Winged helix-like DNA-binding domain superfamily/Winged helix DNA-binding domain"/>
    <property type="match status" value="1"/>
</dbReference>
<dbReference type="InterPro" id="IPR036388">
    <property type="entry name" value="WH-like_DNA-bd_sf"/>
</dbReference>